<feature type="domain" description="Polysaccharide biosynthesis protein CapD-like" evidence="2">
    <location>
        <begin position="1"/>
        <end position="86"/>
    </location>
</feature>
<keyword evidence="3" id="KW-0456">Lyase</keyword>
<dbReference type="SUPFAM" id="SSF51735">
    <property type="entry name" value="NAD(P)-binding Rossmann-fold domains"/>
    <property type="match status" value="1"/>
</dbReference>
<organism evidence="3 4">
    <name type="scientific">Moorella mulderi DSM 14980</name>
    <dbReference type="NCBI Taxonomy" id="1122241"/>
    <lineage>
        <taxon>Bacteria</taxon>
        <taxon>Bacillati</taxon>
        <taxon>Bacillota</taxon>
        <taxon>Clostridia</taxon>
        <taxon>Neomoorellales</taxon>
        <taxon>Neomoorellaceae</taxon>
        <taxon>Neomoorella</taxon>
    </lineage>
</organism>
<dbReference type="EC" id="4.2.1.135" evidence="3"/>
<evidence type="ECO:0000259" key="2">
    <source>
        <dbReference type="Pfam" id="PF02719"/>
    </source>
</evidence>
<dbReference type="PANTHER" id="PTHR43318">
    <property type="entry name" value="UDP-N-ACETYLGLUCOSAMINE 4,6-DEHYDRATASE"/>
    <property type="match status" value="1"/>
</dbReference>
<dbReference type="EMBL" id="LTBC01000003">
    <property type="protein sequence ID" value="KYH32792.1"/>
    <property type="molecule type" value="Genomic_DNA"/>
</dbReference>
<sequence length="129" mass="13831">MGASKRVAEMVVQEMARRSKTRFAAVRFGNVLDSRGSVVPLFQRQIAAGGPVTVSHPEMTRNFMTIPEAVQLVIQVGALVRGGEILRDKASLGGNFHAQSTGHRRGGIYWQSCSEGLGGEGLPGANLPW</sequence>
<evidence type="ECO:0000313" key="3">
    <source>
        <dbReference type="EMBL" id="KYH32792.1"/>
    </source>
</evidence>
<comment type="caution">
    <text evidence="3">The sequence shown here is derived from an EMBL/GenBank/DDBJ whole genome shotgun (WGS) entry which is preliminary data.</text>
</comment>
<dbReference type="AlphaFoldDB" id="A0A151AZ16"/>
<dbReference type="InterPro" id="IPR051203">
    <property type="entry name" value="Polysaccharide_Synthase-Rel"/>
</dbReference>
<dbReference type="Proteomes" id="UP000075670">
    <property type="component" value="Unassembled WGS sequence"/>
</dbReference>
<dbReference type="PANTHER" id="PTHR43318:SF1">
    <property type="entry name" value="POLYSACCHARIDE BIOSYNTHESIS PROTEIN EPSC-RELATED"/>
    <property type="match status" value="1"/>
</dbReference>
<dbReference type="Gene3D" id="3.40.50.720">
    <property type="entry name" value="NAD(P)-binding Rossmann-like Domain"/>
    <property type="match status" value="1"/>
</dbReference>
<dbReference type="PATRIC" id="fig|1122241.3.peg.1467"/>
<reference evidence="3 4" key="1">
    <citation type="submission" date="2016-02" db="EMBL/GenBank/DDBJ databases">
        <title>Genome sequence of Moorella mulderi DSM 14980.</title>
        <authorList>
            <person name="Poehlein A."/>
            <person name="Daniel R."/>
        </authorList>
    </citation>
    <scope>NUCLEOTIDE SEQUENCE [LARGE SCALE GENOMIC DNA]</scope>
    <source>
        <strain evidence="3 4">DSM 14980</strain>
    </source>
</reference>
<name>A0A151AZ16_9FIRM</name>
<keyword evidence="4" id="KW-1185">Reference proteome</keyword>
<dbReference type="InterPro" id="IPR036291">
    <property type="entry name" value="NAD(P)-bd_dom_sf"/>
</dbReference>
<dbReference type="Pfam" id="PF02719">
    <property type="entry name" value="Polysacc_synt_2"/>
    <property type="match status" value="1"/>
</dbReference>
<proteinExistence type="inferred from homology"/>
<dbReference type="InterPro" id="IPR003869">
    <property type="entry name" value="Polysac_CapD-like"/>
</dbReference>
<evidence type="ECO:0000313" key="4">
    <source>
        <dbReference type="Proteomes" id="UP000075670"/>
    </source>
</evidence>
<comment type="similarity">
    <text evidence="1">Belongs to the polysaccharide synthase family.</text>
</comment>
<accession>A0A151AZ16</accession>
<dbReference type="GO" id="GO:0016829">
    <property type="term" value="F:lyase activity"/>
    <property type="evidence" value="ECO:0007669"/>
    <property type="project" value="UniProtKB-KW"/>
</dbReference>
<evidence type="ECO:0000256" key="1">
    <source>
        <dbReference type="ARBA" id="ARBA00007430"/>
    </source>
</evidence>
<gene>
    <name evidence="3" type="primary">pglF_1</name>
    <name evidence="3" type="ORF">MOMUL_13940</name>
</gene>
<protein>
    <submittedName>
        <fullName evidence="3">UDP-N-acetyl-alpha-D-glucosamine C6 dehydratase</fullName>
        <ecNumber evidence="3">4.2.1.135</ecNumber>
    </submittedName>
</protein>